<name>A0A9Q8YE19_ENSAD</name>
<protein>
    <submittedName>
        <fullName evidence="7">Sigma-70 family RNA polymerase sigma factor</fullName>
    </submittedName>
</protein>
<dbReference type="SUPFAM" id="SSF88659">
    <property type="entry name" value="Sigma3 and sigma4 domains of RNA polymerase sigma factors"/>
    <property type="match status" value="1"/>
</dbReference>
<keyword evidence="2" id="KW-0805">Transcription regulation</keyword>
<evidence type="ECO:0000313" key="8">
    <source>
        <dbReference type="Proteomes" id="UP001055460"/>
    </source>
</evidence>
<keyword evidence="4" id="KW-0804">Transcription</keyword>
<comment type="similarity">
    <text evidence="1">Belongs to the sigma-70 factor family. ECF subfamily.</text>
</comment>
<evidence type="ECO:0000256" key="1">
    <source>
        <dbReference type="ARBA" id="ARBA00010641"/>
    </source>
</evidence>
<evidence type="ECO:0000259" key="6">
    <source>
        <dbReference type="Pfam" id="PF08281"/>
    </source>
</evidence>
<reference evidence="7" key="1">
    <citation type="submission" date="2022-06" db="EMBL/GenBank/DDBJ databases">
        <title>Physiological and biochemical characterization and genomic elucidation of a strain of the genus Ensifer adhaerens M8 that combines arsenic oxidation and chromium reduction.</title>
        <authorList>
            <person name="Li X."/>
            <person name="Yu c."/>
        </authorList>
    </citation>
    <scope>NUCLEOTIDE SEQUENCE</scope>
    <source>
        <strain evidence="7">M8</strain>
        <plasmid evidence="7">pA</plasmid>
    </source>
</reference>
<dbReference type="RefSeq" id="WP_060530397.1">
    <property type="nucleotide sequence ID" value="NZ_CAXURO020000002.1"/>
</dbReference>
<gene>
    <name evidence="7" type="ORF">NE863_26180</name>
</gene>
<dbReference type="NCBIfam" id="TIGR02937">
    <property type="entry name" value="sigma70-ECF"/>
    <property type="match status" value="1"/>
</dbReference>
<geneLocation type="plasmid" evidence="7 8">
    <name>pA</name>
</geneLocation>
<feature type="domain" description="RNA polymerase sigma-70 region 2" evidence="5">
    <location>
        <begin position="10"/>
        <end position="72"/>
    </location>
</feature>
<dbReference type="PANTHER" id="PTHR43133">
    <property type="entry name" value="RNA POLYMERASE ECF-TYPE SIGMA FACTO"/>
    <property type="match status" value="1"/>
</dbReference>
<dbReference type="AlphaFoldDB" id="A0A9Q8YE19"/>
<dbReference type="InterPro" id="IPR013249">
    <property type="entry name" value="RNA_pol_sigma70_r4_t2"/>
</dbReference>
<dbReference type="GO" id="GO:0003677">
    <property type="term" value="F:DNA binding"/>
    <property type="evidence" value="ECO:0007669"/>
    <property type="project" value="InterPro"/>
</dbReference>
<keyword evidence="3" id="KW-0731">Sigma factor</keyword>
<dbReference type="InterPro" id="IPR013324">
    <property type="entry name" value="RNA_pol_sigma_r3/r4-like"/>
</dbReference>
<dbReference type="InterPro" id="IPR007627">
    <property type="entry name" value="RNA_pol_sigma70_r2"/>
</dbReference>
<accession>A0A9Q8YE19</accession>
<dbReference type="InterPro" id="IPR013325">
    <property type="entry name" value="RNA_pol_sigma_r2"/>
</dbReference>
<dbReference type="GO" id="GO:0006352">
    <property type="term" value="P:DNA-templated transcription initiation"/>
    <property type="evidence" value="ECO:0007669"/>
    <property type="project" value="InterPro"/>
</dbReference>
<dbReference type="EMBL" id="CP098808">
    <property type="protein sequence ID" value="USJ25949.1"/>
    <property type="molecule type" value="Genomic_DNA"/>
</dbReference>
<dbReference type="Gene3D" id="1.10.1740.10">
    <property type="match status" value="1"/>
</dbReference>
<dbReference type="Gene3D" id="1.10.10.10">
    <property type="entry name" value="Winged helix-like DNA-binding domain superfamily/Winged helix DNA-binding domain"/>
    <property type="match status" value="1"/>
</dbReference>
<evidence type="ECO:0000256" key="4">
    <source>
        <dbReference type="ARBA" id="ARBA00023163"/>
    </source>
</evidence>
<feature type="domain" description="RNA polymerase sigma factor 70 region 4 type 2" evidence="6">
    <location>
        <begin position="108"/>
        <end position="159"/>
    </location>
</feature>
<dbReference type="InterPro" id="IPR039425">
    <property type="entry name" value="RNA_pol_sigma-70-like"/>
</dbReference>
<dbReference type="Proteomes" id="UP001055460">
    <property type="component" value="Plasmid pA"/>
</dbReference>
<dbReference type="InterPro" id="IPR014284">
    <property type="entry name" value="RNA_pol_sigma-70_dom"/>
</dbReference>
<dbReference type="SUPFAM" id="SSF88946">
    <property type="entry name" value="Sigma2 domain of RNA polymerase sigma factors"/>
    <property type="match status" value="1"/>
</dbReference>
<dbReference type="PANTHER" id="PTHR43133:SF63">
    <property type="entry name" value="RNA POLYMERASE SIGMA FACTOR FECI-RELATED"/>
    <property type="match status" value="1"/>
</dbReference>
<organism evidence="7 8">
    <name type="scientific">Ensifer adhaerens</name>
    <name type="common">Sinorhizobium morelense</name>
    <dbReference type="NCBI Taxonomy" id="106592"/>
    <lineage>
        <taxon>Bacteria</taxon>
        <taxon>Pseudomonadati</taxon>
        <taxon>Pseudomonadota</taxon>
        <taxon>Alphaproteobacteria</taxon>
        <taxon>Hyphomicrobiales</taxon>
        <taxon>Rhizobiaceae</taxon>
        <taxon>Sinorhizobium/Ensifer group</taxon>
        <taxon>Ensifer</taxon>
    </lineage>
</organism>
<dbReference type="Pfam" id="PF04542">
    <property type="entry name" value="Sigma70_r2"/>
    <property type="match status" value="1"/>
</dbReference>
<sequence>MTDAMVQGLHEREEGRIRRFFSRRLRSREDAVDATQETFMRMLEASRSTLIENPQAYLFQVARSVARVAAERTAREQALFVADEDGMEHAEDRPIQDRIVNARQCLLIMARTIEGLPNRCQQVFILSRLHGLSNGAIADQLGISRNMVEKHIIRALLECRKMRAEIIF</sequence>
<proteinExistence type="inferred from homology"/>
<dbReference type="GO" id="GO:0016987">
    <property type="term" value="F:sigma factor activity"/>
    <property type="evidence" value="ECO:0007669"/>
    <property type="project" value="UniProtKB-KW"/>
</dbReference>
<evidence type="ECO:0000256" key="2">
    <source>
        <dbReference type="ARBA" id="ARBA00023015"/>
    </source>
</evidence>
<dbReference type="OrthoDB" id="9794372at2"/>
<dbReference type="InterPro" id="IPR036388">
    <property type="entry name" value="WH-like_DNA-bd_sf"/>
</dbReference>
<keyword evidence="7" id="KW-0614">Plasmid</keyword>
<dbReference type="Pfam" id="PF08281">
    <property type="entry name" value="Sigma70_r4_2"/>
    <property type="match status" value="1"/>
</dbReference>
<evidence type="ECO:0000313" key="7">
    <source>
        <dbReference type="EMBL" id="USJ25949.1"/>
    </source>
</evidence>
<evidence type="ECO:0000256" key="3">
    <source>
        <dbReference type="ARBA" id="ARBA00023082"/>
    </source>
</evidence>
<evidence type="ECO:0000259" key="5">
    <source>
        <dbReference type="Pfam" id="PF04542"/>
    </source>
</evidence>